<dbReference type="AlphaFoldDB" id="A0AAD1K8L4"/>
<dbReference type="GO" id="GO:0009279">
    <property type="term" value="C:cell outer membrane"/>
    <property type="evidence" value="ECO:0007669"/>
    <property type="project" value="UniProtKB-SubCell"/>
</dbReference>
<evidence type="ECO:0000256" key="4">
    <source>
        <dbReference type="SAM" id="SignalP"/>
    </source>
</evidence>
<organism evidence="5 6">
    <name type="scientific">Shewanella algae</name>
    <dbReference type="NCBI Taxonomy" id="38313"/>
    <lineage>
        <taxon>Bacteria</taxon>
        <taxon>Pseudomonadati</taxon>
        <taxon>Pseudomonadota</taxon>
        <taxon>Gammaproteobacteria</taxon>
        <taxon>Alteromonadales</taxon>
        <taxon>Shewanellaceae</taxon>
        <taxon>Shewanella</taxon>
    </lineage>
</organism>
<keyword evidence="3" id="KW-0472">Membrane</keyword>
<evidence type="ECO:0000256" key="3">
    <source>
        <dbReference type="ARBA" id="ARBA00023136"/>
    </source>
</evidence>
<dbReference type="Gene3D" id="2.40.160.10">
    <property type="entry name" value="Porin"/>
    <property type="match status" value="1"/>
</dbReference>
<reference evidence="5" key="1">
    <citation type="submission" date="2021-05" db="EMBL/GenBank/DDBJ databases">
        <title>Molecular characterization for Shewanella algae harboring chromosomal blaOXA-55-like strains isolated from clinical and environment sample.</title>
        <authorList>
            <person name="Ohama Y."/>
            <person name="Aoki K."/>
            <person name="Harada S."/>
            <person name="Moriya K."/>
            <person name="Ishii Y."/>
            <person name="Tateda K."/>
        </authorList>
    </citation>
    <scope>NUCLEOTIDE SEQUENCE</scope>
    <source>
        <strain evidence="5">TUM17379</strain>
    </source>
</reference>
<dbReference type="Pfam" id="PF00267">
    <property type="entry name" value="Porin_1"/>
    <property type="match status" value="1"/>
</dbReference>
<evidence type="ECO:0000313" key="5">
    <source>
        <dbReference type="EMBL" id="BCV44798.1"/>
    </source>
</evidence>
<evidence type="ECO:0000256" key="1">
    <source>
        <dbReference type="ARBA" id="ARBA00004571"/>
    </source>
</evidence>
<dbReference type="PANTHER" id="PTHR34501:SF2">
    <property type="entry name" value="OUTER MEMBRANE PORIN F-RELATED"/>
    <property type="match status" value="1"/>
</dbReference>
<proteinExistence type="predicted"/>
<sequence>MNMNKKILALMIPAMLASGASQAVELYNDQTNSVNMIGWLGFAAFNDGHETSVIDNFSRVGFRFDRQERNGWHAFAHTEWGINMVTSDDGLIYTQGQGGGQMRAEKNSDFLFNRLGYVGMAHDKWGTLTFGKQWGAYYDVAYTTDVLNAFTGWSVGAYTFGDGGLTGAGRADAAFQYRNTFFGKLHIALQYASKQNDDVALFDENGAALNDGSELSFDSSYGASVTYYVTDKFKVLAGFNRGDFEGNLAGVAVDDTNQIVGIGAQYGSFYQYAPGRDADGLYVGFNAHKSKQNELVGGSLYDSTGGEFILAYQYDNGFVPSLLLSYQDLDTDANTAIQGDWTRQFAVLGLHYRYSRDTVMYAEAKIDFSSMDDKSWEDLQDNNYAVGIRYFF</sequence>
<dbReference type="InterPro" id="IPR050298">
    <property type="entry name" value="Gram-neg_bact_OMP"/>
</dbReference>
<accession>A0AAD1K8L4</accession>
<feature type="chain" id="PRO_5042021473" evidence="4">
    <location>
        <begin position="24"/>
        <end position="392"/>
    </location>
</feature>
<dbReference type="InterPro" id="IPR033900">
    <property type="entry name" value="Gram_neg_porin_domain"/>
</dbReference>
<dbReference type="InterPro" id="IPR001702">
    <property type="entry name" value="Porin_Gram-ve"/>
</dbReference>
<name>A0AAD1K8L4_9GAMM</name>
<dbReference type="PANTHER" id="PTHR34501">
    <property type="entry name" value="PROTEIN YDDL-RELATED"/>
    <property type="match status" value="1"/>
</dbReference>
<gene>
    <name evidence="5" type="ORF">TUM17379_18160</name>
</gene>
<dbReference type="EMBL" id="AP024613">
    <property type="protein sequence ID" value="BCV44798.1"/>
    <property type="molecule type" value="Genomic_DNA"/>
</dbReference>
<evidence type="ECO:0000313" key="6">
    <source>
        <dbReference type="Proteomes" id="UP000825078"/>
    </source>
</evidence>
<dbReference type="FunFam" id="2.40.160.10:FF:000032">
    <property type="entry name" value="Outer membrane porin"/>
    <property type="match status" value="1"/>
</dbReference>
<dbReference type="SUPFAM" id="SSF56935">
    <property type="entry name" value="Porins"/>
    <property type="match status" value="1"/>
</dbReference>
<feature type="signal peptide" evidence="4">
    <location>
        <begin position="1"/>
        <end position="23"/>
    </location>
</feature>
<evidence type="ECO:0000256" key="2">
    <source>
        <dbReference type="ARBA" id="ARBA00022729"/>
    </source>
</evidence>
<comment type="subcellular location">
    <subcellularLocation>
        <location evidence="1">Cell outer membrane</location>
        <topology evidence="1">Multi-pass membrane protein</topology>
    </subcellularLocation>
</comment>
<dbReference type="Proteomes" id="UP000825078">
    <property type="component" value="Chromosome"/>
</dbReference>
<keyword evidence="2 4" id="KW-0732">Signal</keyword>
<dbReference type="InterPro" id="IPR023614">
    <property type="entry name" value="Porin_dom_sf"/>
</dbReference>
<protein>
    <submittedName>
        <fullName evidence="5">Porin</fullName>
    </submittedName>
</protein>
<dbReference type="GO" id="GO:0034220">
    <property type="term" value="P:monoatomic ion transmembrane transport"/>
    <property type="evidence" value="ECO:0007669"/>
    <property type="project" value="InterPro"/>
</dbReference>
<dbReference type="GO" id="GO:0015288">
    <property type="term" value="F:porin activity"/>
    <property type="evidence" value="ECO:0007669"/>
    <property type="project" value="InterPro"/>
</dbReference>
<dbReference type="CDD" id="cd00342">
    <property type="entry name" value="gram_neg_porins"/>
    <property type="match status" value="1"/>
</dbReference>